<proteinExistence type="predicted"/>
<dbReference type="EMBL" id="JAOB01000033">
    <property type="protein sequence ID" value="EUA52337.1"/>
    <property type="molecule type" value="Genomic_DNA"/>
</dbReference>
<dbReference type="AlphaFoldDB" id="X8C7L7"/>
<comment type="caution">
    <text evidence="1">The sequence shown here is derived from an EMBL/GenBank/DDBJ whole genome shotgun (WGS) entry which is preliminary data.</text>
</comment>
<evidence type="ECO:0000313" key="1">
    <source>
        <dbReference type="EMBL" id="EUA52337.1"/>
    </source>
</evidence>
<gene>
    <name evidence="1" type="ORF">I553_2523</name>
</gene>
<name>X8C7L7_MYCXE</name>
<dbReference type="PATRIC" id="fig|1299334.3.peg.3630"/>
<reference evidence="1" key="1">
    <citation type="submission" date="2014-01" db="EMBL/GenBank/DDBJ databases">
        <authorList>
            <person name="Brown-Elliot B."/>
            <person name="Wallace R."/>
            <person name="Lenaerts A."/>
            <person name="Ordway D."/>
            <person name="DeGroote M.A."/>
            <person name="Parker T."/>
            <person name="Sizemore C."/>
            <person name="Tallon L.J."/>
            <person name="Sadzewicz L.K."/>
            <person name="Sengamalay N."/>
            <person name="Fraser C.M."/>
            <person name="Hine E."/>
            <person name="Shefchek K.A."/>
            <person name="Das S.P."/>
            <person name="Tettelin H."/>
        </authorList>
    </citation>
    <scope>NUCLEOTIDE SEQUENCE [LARGE SCALE GENOMIC DNA]</scope>
    <source>
        <strain evidence="1">4042</strain>
    </source>
</reference>
<protein>
    <submittedName>
        <fullName evidence="1">Uncharacterized protein</fullName>
    </submittedName>
</protein>
<sequence>MIGAVLVGAACSLVITAYAFPDRPERVLQATMRSLRARMAIVIDTTAEALAAGRLDERRRRRLRPASRGSTRPR</sequence>
<organism evidence="1">
    <name type="scientific">Mycobacterium xenopi 4042</name>
    <dbReference type="NCBI Taxonomy" id="1299334"/>
    <lineage>
        <taxon>Bacteria</taxon>
        <taxon>Bacillati</taxon>
        <taxon>Actinomycetota</taxon>
        <taxon>Actinomycetes</taxon>
        <taxon>Mycobacteriales</taxon>
        <taxon>Mycobacteriaceae</taxon>
        <taxon>Mycobacterium</taxon>
    </lineage>
</organism>
<accession>X8C7L7</accession>